<name>A0A518BIA3_9BACT</name>
<keyword evidence="3" id="KW-1185">Reference proteome</keyword>
<reference evidence="2 3" key="1">
    <citation type="submission" date="2019-02" db="EMBL/GenBank/DDBJ databases">
        <title>Deep-cultivation of Planctomycetes and their phenomic and genomic characterization uncovers novel biology.</title>
        <authorList>
            <person name="Wiegand S."/>
            <person name="Jogler M."/>
            <person name="Boedeker C."/>
            <person name="Pinto D."/>
            <person name="Vollmers J."/>
            <person name="Rivas-Marin E."/>
            <person name="Kohn T."/>
            <person name="Peeters S.H."/>
            <person name="Heuer A."/>
            <person name="Rast P."/>
            <person name="Oberbeckmann S."/>
            <person name="Bunk B."/>
            <person name="Jeske O."/>
            <person name="Meyerdierks A."/>
            <person name="Storesund J.E."/>
            <person name="Kallscheuer N."/>
            <person name="Luecker S."/>
            <person name="Lage O.M."/>
            <person name="Pohl T."/>
            <person name="Merkel B.J."/>
            <person name="Hornburger P."/>
            <person name="Mueller R.-W."/>
            <person name="Bruemmer F."/>
            <person name="Labrenz M."/>
            <person name="Spormann A.M."/>
            <person name="Op den Camp H."/>
            <person name="Overmann J."/>
            <person name="Amann R."/>
            <person name="Jetten M.S.M."/>
            <person name="Mascher T."/>
            <person name="Medema M.H."/>
            <person name="Devos D.P."/>
            <person name="Kaster A.-K."/>
            <person name="Ovreas L."/>
            <person name="Rohde M."/>
            <person name="Galperin M.Y."/>
            <person name="Jogler C."/>
        </authorList>
    </citation>
    <scope>NUCLEOTIDE SEQUENCE [LARGE SCALE GENOMIC DNA]</scope>
    <source>
        <strain evidence="2 3">Pla133</strain>
    </source>
</reference>
<dbReference type="EMBL" id="CP036287">
    <property type="protein sequence ID" value="QDU66673.1"/>
    <property type="molecule type" value="Genomic_DNA"/>
</dbReference>
<dbReference type="KEGG" id="pbap:Pla133_17490"/>
<protein>
    <submittedName>
        <fullName evidence="2">Uncharacterized protein</fullName>
    </submittedName>
</protein>
<accession>A0A518BIA3</accession>
<dbReference type="SUPFAM" id="SSF48452">
    <property type="entry name" value="TPR-like"/>
    <property type="match status" value="2"/>
</dbReference>
<proteinExistence type="predicted"/>
<feature type="signal peptide" evidence="1">
    <location>
        <begin position="1"/>
        <end position="20"/>
    </location>
</feature>
<dbReference type="InterPro" id="IPR011990">
    <property type="entry name" value="TPR-like_helical_dom_sf"/>
</dbReference>
<feature type="chain" id="PRO_5022108942" evidence="1">
    <location>
        <begin position="21"/>
        <end position="448"/>
    </location>
</feature>
<keyword evidence="1" id="KW-0732">Signal</keyword>
<sequence precursor="true">MFGRRPIALATVVTLGLLLAACDGGEARGAGNSAPTRVERSDDPRAAALRTALEQGQTGAARTLYDQVAPRLGAEGPTLEARLLVLEGDVLGALRVLEAAKTDWPGDGRPFAAAAELYAGLGRLQAAQDEVDRGQAVVGRTPALIRALGIVGIATPGGAQSGLQLLEEARRADPNLPFCTEPLATARTLVARIALQQPDLPRAEALARGALELRPGDADARVTLADVLEGKGDFEPAVVLMEALFEEGEVSVDDLRELLTHAATAAMVERDLARQLAHLLRARELGATEAQLGFGATVLRREAQSAIDRGREAQKAARLLDVEGADEELRAMRAEKLAEAEGEYLYARRLDPEAIEAFHRLAQLEWDRGDYREAALAWESAAARVRTLPEGSPRPAVPLHENAAQAWRKAGRPDLARDTLTGYLAEEPEGEWAASTRALLVEIEAADE</sequence>
<dbReference type="PROSITE" id="PS51257">
    <property type="entry name" value="PROKAR_LIPOPROTEIN"/>
    <property type="match status" value="1"/>
</dbReference>
<dbReference type="AlphaFoldDB" id="A0A518BIA3"/>
<dbReference type="Pfam" id="PF14559">
    <property type="entry name" value="TPR_19"/>
    <property type="match status" value="1"/>
</dbReference>
<dbReference type="RefSeq" id="WP_145064489.1">
    <property type="nucleotide sequence ID" value="NZ_CP036287.1"/>
</dbReference>
<evidence type="ECO:0000256" key="1">
    <source>
        <dbReference type="SAM" id="SignalP"/>
    </source>
</evidence>
<gene>
    <name evidence="2" type="ORF">Pla133_17490</name>
</gene>
<dbReference type="Proteomes" id="UP000316921">
    <property type="component" value="Chromosome"/>
</dbReference>
<organism evidence="2 3">
    <name type="scientific">Engelhardtia mirabilis</name>
    <dbReference type="NCBI Taxonomy" id="2528011"/>
    <lineage>
        <taxon>Bacteria</taxon>
        <taxon>Pseudomonadati</taxon>
        <taxon>Planctomycetota</taxon>
        <taxon>Planctomycetia</taxon>
        <taxon>Planctomycetia incertae sedis</taxon>
        <taxon>Engelhardtia</taxon>
    </lineage>
</organism>
<evidence type="ECO:0000313" key="3">
    <source>
        <dbReference type="Proteomes" id="UP000316921"/>
    </source>
</evidence>
<evidence type="ECO:0000313" key="2">
    <source>
        <dbReference type="EMBL" id="QDU66673.1"/>
    </source>
</evidence>
<dbReference type="Gene3D" id="1.25.40.10">
    <property type="entry name" value="Tetratricopeptide repeat domain"/>
    <property type="match status" value="2"/>
</dbReference>